<dbReference type="InParanoid" id="A2FA14"/>
<dbReference type="AlphaFoldDB" id="A2FA14"/>
<evidence type="ECO:0000313" key="2">
    <source>
        <dbReference type="EMBL" id="EAX98222.1"/>
    </source>
</evidence>
<dbReference type="Proteomes" id="UP000001542">
    <property type="component" value="Unassembled WGS sequence"/>
</dbReference>
<protein>
    <submittedName>
        <fullName evidence="2">Uncharacterized protein</fullName>
    </submittedName>
</protein>
<accession>A2FA14</accession>
<proteinExistence type="predicted"/>
<gene>
    <name evidence="2" type="ORF">TVAG_009970</name>
</gene>
<dbReference type="KEGG" id="tva:4756017"/>
<evidence type="ECO:0000256" key="1">
    <source>
        <dbReference type="SAM" id="MobiDB-lite"/>
    </source>
</evidence>
<dbReference type="SMR" id="A2FA14"/>
<sequence length="209" mass="23749">MKSGKVYPGEKLDSGLGRRNARVDSVPYKNRNDNNNSNKNDELKASAALFLTELAQQLTSNTSSSKFVLQTFSSQMLRNGSFYRARLAGLKDEEIDSILRKNSVLSVCLPPISAHDYSYLHNENQNPKYQEKVRTHVNELSGYVRNLDLEKIMFLDKAKQTQVLTWWIDYQLGIVNTRSSQIDALLSSIGNDLENIDDNQIIEPNLYTV</sequence>
<name>A2FA14_TRIV3</name>
<dbReference type="VEuPathDB" id="TrichDB:TVAG_009970"/>
<feature type="region of interest" description="Disordered" evidence="1">
    <location>
        <begin position="1"/>
        <end position="40"/>
    </location>
</feature>
<organism evidence="2 3">
    <name type="scientific">Trichomonas vaginalis (strain ATCC PRA-98 / G3)</name>
    <dbReference type="NCBI Taxonomy" id="412133"/>
    <lineage>
        <taxon>Eukaryota</taxon>
        <taxon>Metamonada</taxon>
        <taxon>Parabasalia</taxon>
        <taxon>Trichomonadida</taxon>
        <taxon>Trichomonadidae</taxon>
        <taxon>Trichomonas</taxon>
    </lineage>
</organism>
<evidence type="ECO:0000313" key="3">
    <source>
        <dbReference type="Proteomes" id="UP000001542"/>
    </source>
</evidence>
<reference evidence="2" key="2">
    <citation type="journal article" date="2007" name="Science">
        <title>Draft genome sequence of the sexually transmitted pathogen Trichomonas vaginalis.</title>
        <authorList>
            <person name="Carlton J.M."/>
            <person name="Hirt R.P."/>
            <person name="Silva J.C."/>
            <person name="Delcher A.L."/>
            <person name="Schatz M."/>
            <person name="Zhao Q."/>
            <person name="Wortman J.R."/>
            <person name="Bidwell S.L."/>
            <person name="Alsmark U.C.M."/>
            <person name="Besteiro S."/>
            <person name="Sicheritz-Ponten T."/>
            <person name="Noel C.J."/>
            <person name="Dacks J.B."/>
            <person name="Foster P.G."/>
            <person name="Simillion C."/>
            <person name="Van de Peer Y."/>
            <person name="Miranda-Saavedra D."/>
            <person name="Barton G.J."/>
            <person name="Westrop G.D."/>
            <person name="Mueller S."/>
            <person name="Dessi D."/>
            <person name="Fiori P.L."/>
            <person name="Ren Q."/>
            <person name="Paulsen I."/>
            <person name="Zhang H."/>
            <person name="Bastida-Corcuera F.D."/>
            <person name="Simoes-Barbosa A."/>
            <person name="Brown M.T."/>
            <person name="Hayes R.D."/>
            <person name="Mukherjee M."/>
            <person name="Okumura C.Y."/>
            <person name="Schneider R."/>
            <person name="Smith A.J."/>
            <person name="Vanacova S."/>
            <person name="Villalvazo M."/>
            <person name="Haas B.J."/>
            <person name="Pertea M."/>
            <person name="Feldblyum T.V."/>
            <person name="Utterback T.R."/>
            <person name="Shu C.L."/>
            <person name="Osoegawa K."/>
            <person name="de Jong P.J."/>
            <person name="Hrdy I."/>
            <person name="Horvathova L."/>
            <person name="Zubacova Z."/>
            <person name="Dolezal P."/>
            <person name="Malik S.B."/>
            <person name="Logsdon J.M. Jr."/>
            <person name="Henze K."/>
            <person name="Gupta A."/>
            <person name="Wang C.C."/>
            <person name="Dunne R.L."/>
            <person name="Upcroft J.A."/>
            <person name="Upcroft P."/>
            <person name="White O."/>
            <person name="Salzberg S.L."/>
            <person name="Tang P."/>
            <person name="Chiu C.-H."/>
            <person name="Lee Y.-S."/>
            <person name="Embley T.M."/>
            <person name="Coombs G.H."/>
            <person name="Mottram J.C."/>
            <person name="Tachezy J."/>
            <person name="Fraser-Liggett C.M."/>
            <person name="Johnson P.J."/>
        </authorList>
    </citation>
    <scope>NUCLEOTIDE SEQUENCE [LARGE SCALE GENOMIC DNA]</scope>
    <source>
        <strain evidence="2">G3</strain>
    </source>
</reference>
<dbReference type="VEuPathDB" id="TrichDB:TVAGG3_0082570"/>
<reference evidence="2" key="1">
    <citation type="submission" date="2006-10" db="EMBL/GenBank/DDBJ databases">
        <authorList>
            <person name="Amadeo P."/>
            <person name="Zhao Q."/>
            <person name="Wortman J."/>
            <person name="Fraser-Liggett C."/>
            <person name="Carlton J."/>
        </authorList>
    </citation>
    <scope>NUCLEOTIDE SEQUENCE</scope>
    <source>
        <strain evidence="2">G3</strain>
    </source>
</reference>
<dbReference type="EMBL" id="DS113683">
    <property type="protein sequence ID" value="EAX98222.1"/>
    <property type="molecule type" value="Genomic_DNA"/>
</dbReference>
<keyword evidence="3" id="KW-1185">Reference proteome</keyword>